<keyword evidence="2" id="KW-0689">Ribosomal protein</keyword>
<keyword evidence="3" id="KW-1185">Reference proteome</keyword>
<accession>A0A2U1LQS6</accession>
<dbReference type="GO" id="GO:0005840">
    <property type="term" value="C:ribosome"/>
    <property type="evidence" value="ECO:0007669"/>
    <property type="project" value="UniProtKB-KW"/>
</dbReference>
<evidence type="ECO:0000313" key="3">
    <source>
        <dbReference type="Proteomes" id="UP000245207"/>
    </source>
</evidence>
<name>A0A2U1LQS6_ARTAN</name>
<reference evidence="2 3" key="1">
    <citation type="journal article" date="2018" name="Mol. Plant">
        <title>The genome of Artemisia annua provides insight into the evolution of Asteraceae family and artemisinin biosynthesis.</title>
        <authorList>
            <person name="Shen Q."/>
            <person name="Zhang L."/>
            <person name="Liao Z."/>
            <person name="Wang S."/>
            <person name="Yan T."/>
            <person name="Shi P."/>
            <person name="Liu M."/>
            <person name="Fu X."/>
            <person name="Pan Q."/>
            <person name="Wang Y."/>
            <person name="Lv Z."/>
            <person name="Lu X."/>
            <person name="Zhang F."/>
            <person name="Jiang W."/>
            <person name="Ma Y."/>
            <person name="Chen M."/>
            <person name="Hao X."/>
            <person name="Li L."/>
            <person name="Tang Y."/>
            <person name="Lv G."/>
            <person name="Zhou Y."/>
            <person name="Sun X."/>
            <person name="Brodelius P.E."/>
            <person name="Rose J.K.C."/>
            <person name="Tang K."/>
        </authorList>
    </citation>
    <scope>NUCLEOTIDE SEQUENCE [LARGE SCALE GENOMIC DNA]</scope>
    <source>
        <strain evidence="3">cv. Huhao1</strain>
        <tissue evidence="2">Leaf</tissue>
    </source>
</reference>
<dbReference type="STRING" id="35608.A0A2U1LQS6"/>
<evidence type="ECO:0000313" key="2">
    <source>
        <dbReference type="EMBL" id="PWA51339.1"/>
    </source>
</evidence>
<proteinExistence type="predicted"/>
<sequence>MVIDECSHNSLFADQGEKLDSINESNKTVKSPSVVLGKRKKTDVGDGAAASKIIPWELHLLIQQALELRELMEDSDDEYRLELFEDRVRSLAEKFKKLKQLPRDWKYDPATASTFVAAEADESACPKMILPREKRLGCCSSAIDPNQKFPKTRDVPLNEEEKKIWMDFKEFDKDNPGLDRVSMNTVHKHKWPLLVDNPIVSLTGNFAVTAFNEAIEMYVKKGEKNNIHDFDIVDCKYLKINETSYYFYISIEAFEERRRGVYDAKVILNWDDGSKSLLHFVLTDREPDDDKKTTKRKTHPDSWQDGSGIKYSGMRPRLNRRICRGYDYLTPWGMVSILYLLVFLNDINLPLKFG</sequence>
<keyword evidence="2" id="KW-0687">Ribonucleoprotein</keyword>
<evidence type="ECO:0000256" key="1">
    <source>
        <dbReference type="SAM" id="MobiDB-lite"/>
    </source>
</evidence>
<feature type="region of interest" description="Disordered" evidence="1">
    <location>
        <begin position="287"/>
        <end position="308"/>
    </location>
</feature>
<organism evidence="2 3">
    <name type="scientific">Artemisia annua</name>
    <name type="common">Sweet wormwood</name>
    <dbReference type="NCBI Taxonomy" id="35608"/>
    <lineage>
        <taxon>Eukaryota</taxon>
        <taxon>Viridiplantae</taxon>
        <taxon>Streptophyta</taxon>
        <taxon>Embryophyta</taxon>
        <taxon>Tracheophyta</taxon>
        <taxon>Spermatophyta</taxon>
        <taxon>Magnoliopsida</taxon>
        <taxon>eudicotyledons</taxon>
        <taxon>Gunneridae</taxon>
        <taxon>Pentapetalae</taxon>
        <taxon>asterids</taxon>
        <taxon>campanulids</taxon>
        <taxon>Asterales</taxon>
        <taxon>Asteraceae</taxon>
        <taxon>Asteroideae</taxon>
        <taxon>Anthemideae</taxon>
        <taxon>Artemisiinae</taxon>
        <taxon>Artemisia</taxon>
    </lineage>
</organism>
<protein>
    <submittedName>
        <fullName evidence="2">40s ribosomal protein S13</fullName>
    </submittedName>
</protein>
<comment type="caution">
    <text evidence="2">The sequence shown here is derived from an EMBL/GenBank/DDBJ whole genome shotgun (WGS) entry which is preliminary data.</text>
</comment>
<dbReference type="Gene3D" id="1.10.287.10">
    <property type="entry name" value="S15/NS1, RNA-binding"/>
    <property type="match status" value="1"/>
</dbReference>
<gene>
    <name evidence="2" type="ORF">CTI12_AA441050</name>
</gene>
<dbReference type="AlphaFoldDB" id="A0A2U1LQS6"/>
<dbReference type="Proteomes" id="UP000245207">
    <property type="component" value="Unassembled WGS sequence"/>
</dbReference>
<dbReference type="EMBL" id="PKPP01008189">
    <property type="protein sequence ID" value="PWA51339.1"/>
    <property type="molecule type" value="Genomic_DNA"/>
</dbReference>